<keyword evidence="2 5" id="KW-0812">Transmembrane</keyword>
<feature type="transmembrane region" description="Helical" evidence="5">
    <location>
        <begin position="127"/>
        <end position="143"/>
    </location>
</feature>
<dbReference type="Gene3D" id="1.20.1420.30">
    <property type="entry name" value="NCX, central ion-binding region"/>
    <property type="match status" value="1"/>
</dbReference>
<feature type="domain" description="Sodium/calcium exchanger membrane region" evidence="6">
    <location>
        <begin position="3"/>
        <end position="143"/>
    </location>
</feature>
<evidence type="ECO:0000256" key="4">
    <source>
        <dbReference type="ARBA" id="ARBA00023136"/>
    </source>
</evidence>
<keyword evidence="3 5" id="KW-1133">Transmembrane helix</keyword>
<feature type="transmembrane region" description="Helical" evidence="5">
    <location>
        <begin position="238"/>
        <end position="259"/>
    </location>
</feature>
<dbReference type="InterPro" id="IPR004837">
    <property type="entry name" value="NaCa_Exmemb"/>
</dbReference>
<dbReference type="InterPro" id="IPR004481">
    <property type="entry name" value="K/Na/Ca-exchanger"/>
</dbReference>
<evidence type="ECO:0000313" key="7">
    <source>
        <dbReference type="EMBL" id="SFU85782.1"/>
    </source>
</evidence>
<dbReference type="PANTHER" id="PTHR10846">
    <property type="entry name" value="SODIUM/POTASSIUM/CALCIUM EXCHANGER"/>
    <property type="match status" value="1"/>
</dbReference>
<evidence type="ECO:0000256" key="3">
    <source>
        <dbReference type="ARBA" id="ARBA00022989"/>
    </source>
</evidence>
<name>A0A1I7JKS4_9GAMM</name>
<keyword evidence="8" id="KW-1185">Reference proteome</keyword>
<dbReference type="Pfam" id="PF01699">
    <property type="entry name" value="Na_Ca_ex"/>
    <property type="match status" value="2"/>
</dbReference>
<dbReference type="EMBL" id="FPBP01000011">
    <property type="protein sequence ID" value="SFU85782.1"/>
    <property type="molecule type" value="Genomic_DNA"/>
</dbReference>
<protein>
    <submittedName>
        <fullName evidence="7">Cation:H+ antiporter</fullName>
    </submittedName>
</protein>
<evidence type="ECO:0000256" key="5">
    <source>
        <dbReference type="SAM" id="Phobius"/>
    </source>
</evidence>
<feature type="transmembrane region" description="Helical" evidence="5">
    <location>
        <begin position="101"/>
        <end position="121"/>
    </location>
</feature>
<dbReference type="PANTHER" id="PTHR10846:SF8">
    <property type="entry name" value="INNER MEMBRANE PROTEIN YRBG"/>
    <property type="match status" value="1"/>
</dbReference>
<feature type="transmembrane region" description="Helical" evidence="5">
    <location>
        <begin position="299"/>
        <end position="317"/>
    </location>
</feature>
<proteinExistence type="predicted"/>
<organism evidence="7 8">
    <name type="scientific">Halomonas korlensis</name>
    <dbReference type="NCBI Taxonomy" id="463301"/>
    <lineage>
        <taxon>Bacteria</taxon>
        <taxon>Pseudomonadati</taxon>
        <taxon>Pseudomonadota</taxon>
        <taxon>Gammaproteobacteria</taxon>
        <taxon>Oceanospirillales</taxon>
        <taxon>Halomonadaceae</taxon>
        <taxon>Halomonas</taxon>
    </lineage>
</organism>
<feature type="transmembrane region" description="Helical" evidence="5">
    <location>
        <begin position="329"/>
        <end position="349"/>
    </location>
</feature>
<dbReference type="RefSeq" id="WP_089796728.1">
    <property type="nucleotide sequence ID" value="NZ_FPBP01000011.1"/>
</dbReference>
<dbReference type="NCBIfam" id="TIGR00367">
    <property type="entry name" value="calcium/sodium antiporter"/>
    <property type="match status" value="1"/>
</dbReference>
<sequence length="360" mass="37128">MTIILFVVGLVLLIVGAEALVRGASRLAARLGISPLIIGLTVVAFGTSSPELAVSLKAALADQAGIAMGNVVGSNIFNVLFILGVSALIVPLVVAQQLIRFDIPLMILLSVVLLLLTLDGLVGRVDGFLLVAGLAAYLGFLLWQNTQQNQRANAVAAEEGTQVSASEAPWALNLGMIVGGLALLVLGSRWFVDGAVALAAYLGVSDQIIGLTIIAAGTSLPEVVTSLIAALRGERDIAVGNVVGSNIFNILGVLGLAGLLAPSGIAVSSAMVGFDIPVMIVVALACLPICFTAGAISRWEGGVLLGYYVAYTVYLVLGESHHDALAGYNSVMVSFVMPLTVLTLAVFSLQEVKRRRATGA</sequence>
<comment type="subcellular location">
    <subcellularLocation>
        <location evidence="1">Membrane</location>
        <topology evidence="1">Multi-pass membrane protein</topology>
    </subcellularLocation>
</comment>
<feature type="domain" description="Sodium/calcium exchanger membrane region" evidence="6">
    <location>
        <begin position="174"/>
        <end position="316"/>
    </location>
</feature>
<evidence type="ECO:0000259" key="6">
    <source>
        <dbReference type="Pfam" id="PF01699"/>
    </source>
</evidence>
<dbReference type="InterPro" id="IPR044880">
    <property type="entry name" value="NCX_ion-bd_dom_sf"/>
</dbReference>
<feature type="transmembrane region" description="Helical" evidence="5">
    <location>
        <begin position="76"/>
        <end position="94"/>
    </location>
</feature>
<reference evidence="8" key="1">
    <citation type="submission" date="2016-10" db="EMBL/GenBank/DDBJ databases">
        <authorList>
            <person name="Varghese N."/>
            <person name="Submissions S."/>
        </authorList>
    </citation>
    <scope>NUCLEOTIDE SEQUENCE [LARGE SCALE GENOMIC DNA]</scope>
    <source>
        <strain evidence="8">CGMCC 1.6981</strain>
    </source>
</reference>
<gene>
    <name evidence="7" type="ORF">SAMN04487955_11126</name>
</gene>
<evidence type="ECO:0000313" key="8">
    <source>
        <dbReference type="Proteomes" id="UP000198693"/>
    </source>
</evidence>
<dbReference type="Proteomes" id="UP000198693">
    <property type="component" value="Unassembled WGS sequence"/>
</dbReference>
<evidence type="ECO:0000256" key="2">
    <source>
        <dbReference type="ARBA" id="ARBA00022692"/>
    </source>
</evidence>
<dbReference type="GO" id="GO:0008273">
    <property type="term" value="F:calcium, potassium:sodium antiporter activity"/>
    <property type="evidence" value="ECO:0007669"/>
    <property type="project" value="TreeGrafter"/>
</dbReference>
<dbReference type="OrthoDB" id="9794225at2"/>
<accession>A0A1I7JKS4</accession>
<evidence type="ECO:0000256" key="1">
    <source>
        <dbReference type="ARBA" id="ARBA00004141"/>
    </source>
</evidence>
<dbReference type="AlphaFoldDB" id="A0A1I7JKS4"/>
<dbReference type="GO" id="GO:0005262">
    <property type="term" value="F:calcium channel activity"/>
    <property type="evidence" value="ECO:0007669"/>
    <property type="project" value="TreeGrafter"/>
</dbReference>
<dbReference type="GO" id="GO:0006874">
    <property type="term" value="P:intracellular calcium ion homeostasis"/>
    <property type="evidence" value="ECO:0007669"/>
    <property type="project" value="TreeGrafter"/>
</dbReference>
<keyword evidence="4 5" id="KW-0472">Membrane</keyword>
<feature type="transmembrane region" description="Helical" evidence="5">
    <location>
        <begin position="265"/>
        <end position="287"/>
    </location>
</feature>
<dbReference type="STRING" id="463301.SAMN04487955_11126"/>
<feature type="transmembrane region" description="Helical" evidence="5">
    <location>
        <begin position="170"/>
        <end position="188"/>
    </location>
</feature>
<dbReference type="GO" id="GO:0005886">
    <property type="term" value="C:plasma membrane"/>
    <property type="evidence" value="ECO:0007669"/>
    <property type="project" value="TreeGrafter"/>
</dbReference>
<feature type="transmembrane region" description="Helical" evidence="5">
    <location>
        <begin position="208"/>
        <end position="231"/>
    </location>
</feature>
<dbReference type="Gene3D" id="6.10.280.80">
    <property type="entry name" value="NCX, peripheral helical region"/>
    <property type="match status" value="1"/>
</dbReference>